<keyword evidence="9 13" id="KW-1133">Transmembrane helix</keyword>
<dbReference type="GO" id="GO:0016491">
    <property type="term" value="F:oxidoreductase activity"/>
    <property type="evidence" value="ECO:0007669"/>
    <property type="project" value="UniProtKB-KW"/>
</dbReference>
<evidence type="ECO:0000256" key="10">
    <source>
        <dbReference type="ARBA" id="ARBA00023004"/>
    </source>
</evidence>
<evidence type="ECO:0000256" key="12">
    <source>
        <dbReference type="SAM" id="MobiDB-lite"/>
    </source>
</evidence>
<feature type="compositionally biased region" description="Low complexity" evidence="12">
    <location>
        <begin position="271"/>
        <end position="284"/>
    </location>
</feature>
<name>A0ABV3BAB0_9ACTN</name>
<comment type="subcellular location">
    <subcellularLocation>
        <location evidence="1">Cell membrane</location>
        <topology evidence="1">Multi-pass membrane protein</topology>
    </subcellularLocation>
</comment>
<reference evidence="14 15" key="1">
    <citation type="submission" date="2024-06" db="EMBL/GenBank/DDBJ databases">
        <title>The Natural Products Discovery Center: Release of the First 8490 Sequenced Strains for Exploring Actinobacteria Biosynthetic Diversity.</title>
        <authorList>
            <person name="Kalkreuter E."/>
            <person name="Kautsar S.A."/>
            <person name="Yang D."/>
            <person name="Bader C.D."/>
            <person name="Teijaro C.N."/>
            <person name="Fluegel L."/>
            <person name="Davis C.M."/>
            <person name="Simpson J.R."/>
            <person name="Lauterbach L."/>
            <person name="Steele A.D."/>
            <person name="Gui C."/>
            <person name="Meng S."/>
            <person name="Li G."/>
            <person name="Viehrig K."/>
            <person name="Ye F."/>
            <person name="Su P."/>
            <person name="Kiefer A.F."/>
            <person name="Nichols A."/>
            <person name="Cepeda A.J."/>
            <person name="Yan W."/>
            <person name="Fan B."/>
            <person name="Jiang Y."/>
            <person name="Adhikari A."/>
            <person name="Zheng C.-J."/>
            <person name="Schuster L."/>
            <person name="Cowan T.M."/>
            <person name="Smanski M.J."/>
            <person name="Chevrette M.G."/>
            <person name="De Carvalho L.P.S."/>
            <person name="Shen B."/>
        </authorList>
    </citation>
    <scope>NUCLEOTIDE SEQUENCE [LARGE SCALE GENOMIC DNA]</scope>
    <source>
        <strain evidence="14 15">NPDC046851</strain>
    </source>
</reference>
<proteinExistence type="inferred from homology"/>
<accession>A0ABV3BAB0</accession>
<evidence type="ECO:0000256" key="7">
    <source>
        <dbReference type="ARBA" id="ARBA00022723"/>
    </source>
</evidence>
<keyword evidence="7" id="KW-0479">Metal-binding</keyword>
<evidence type="ECO:0000256" key="4">
    <source>
        <dbReference type="ARBA" id="ARBA00022475"/>
    </source>
</evidence>
<dbReference type="Proteomes" id="UP001551189">
    <property type="component" value="Unassembled WGS sequence"/>
</dbReference>
<evidence type="ECO:0000313" key="14">
    <source>
        <dbReference type="EMBL" id="MEU6806169.1"/>
    </source>
</evidence>
<feature type="compositionally biased region" description="Gly residues" evidence="12">
    <location>
        <begin position="61"/>
        <end position="70"/>
    </location>
</feature>
<evidence type="ECO:0000313" key="15">
    <source>
        <dbReference type="Proteomes" id="UP001551189"/>
    </source>
</evidence>
<comment type="caution">
    <text evidence="14">The sequence shown here is derived from an EMBL/GenBank/DDBJ whole genome shotgun (WGS) entry which is preliminary data.</text>
</comment>
<dbReference type="Pfam" id="PF01654">
    <property type="entry name" value="Cyt_bd_oxida_I"/>
    <property type="match status" value="1"/>
</dbReference>
<comment type="similarity">
    <text evidence="2">Belongs to the cytochrome ubiquinol oxidase subunit 1 family.</text>
</comment>
<feature type="compositionally biased region" description="Low complexity" evidence="12">
    <location>
        <begin position="71"/>
        <end position="84"/>
    </location>
</feature>
<keyword evidence="11 13" id="KW-0472">Membrane</keyword>
<keyword evidence="3" id="KW-0813">Transport</keyword>
<evidence type="ECO:0000256" key="9">
    <source>
        <dbReference type="ARBA" id="ARBA00022989"/>
    </source>
</evidence>
<evidence type="ECO:0000256" key="13">
    <source>
        <dbReference type="SAM" id="Phobius"/>
    </source>
</evidence>
<evidence type="ECO:0000256" key="3">
    <source>
        <dbReference type="ARBA" id="ARBA00022448"/>
    </source>
</evidence>
<keyword evidence="8" id="KW-0249">Electron transport</keyword>
<keyword evidence="6 13" id="KW-0812">Transmembrane</keyword>
<evidence type="ECO:0000256" key="6">
    <source>
        <dbReference type="ARBA" id="ARBA00022692"/>
    </source>
</evidence>
<sequence>VGDVFGAPLAFEALIAFFFESTFIGLWIFGWPSAHVRARLTKASLGERAGGTAHSLHVRGPGPGGAGGGARSAVGGAAQPASAAEPRRPAGLRPLAAGHAGLLRPGAVPAASPRPATRLLGGLPDPDKRLRRVRGGSGRTALHAPRPTADRPDRTVPHPPPARLGAPARRRRHPGAAGARRPGPTASRTVRRPLLDPRPRPFRRGPVGRGQGHAAVGFRRSGGGAASERALVGAGAVHRGRPSAGRPPLTGPRSADHPLLLLLARPDRAQGRLPAAGARAPGDP</sequence>
<keyword evidence="15" id="KW-1185">Reference proteome</keyword>
<evidence type="ECO:0000256" key="1">
    <source>
        <dbReference type="ARBA" id="ARBA00004651"/>
    </source>
</evidence>
<dbReference type="EC" id="1.10.3.-" evidence="14"/>
<feature type="transmembrane region" description="Helical" evidence="13">
    <location>
        <begin position="6"/>
        <end position="29"/>
    </location>
</feature>
<evidence type="ECO:0000256" key="11">
    <source>
        <dbReference type="ARBA" id="ARBA00023136"/>
    </source>
</evidence>
<gene>
    <name evidence="14" type="ORF">ABZ931_35045</name>
</gene>
<organism evidence="14 15">
    <name type="scientific">Streptomyces neyagawaensis</name>
    <dbReference type="NCBI Taxonomy" id="42238"/>
    <lineage>
        <taxon>Bacteria</taxon>
        <taxon>Bacillati</taxon>
        <taxon>Actinomycetota</taxon>
        <taxon>Actinomycetes</taxon>
        <taxon>Kitasatosporales</taxon>
        <taxon>Streptomycetaceae</taxon>
        <taxon>Streptomyces</taxon>
    </lineage>
</organism>
<feature type="compositionally biased region" description="Low complexity" evidence="12">
    <location>
        <begin position="175"/>
        <end position="188"/>
    </location>
</feature>
<feature type="region of interest" description="Disordered" evidence="12">
    <location>
        <begin position="51"/>
        <end position="256"/>
    </location>
</feature>
<keyword evidence="5" id="KW-0349">Heme</keyword>
<keyword evidence="10" id="KW-0408">Iron</keyword>
<dbReference type="InterPro" id="IPR002585">
    <property type="entry name" value="Cyt-d_ubiquinol_oxidase_su_1"/>
</dbReference>
<keyword evidence="4" id="KW-1003">Cell membrane</keyword>
<feature type="non-terminal residue" evidence="14">
    <location>
        <position position="1"/>
    </location>
</feature>
<dbReference type="EMBL" id="JBEYXT010000275">
    <property type="protein sequence ID" value="MEU6806169.1"/>
    <property type="molecule type" value="Genomic_DNA"/>
</dbReference>
<keyword evidence="14" id="KW-0560">Oxidoreductase</keyword>
<evidence type="ECO:0000256" key="2">
    <source>
        <dbReference type="ARBA" id="ARBA00009819"/>
    </source>
</evidence>
<feature type="region of interest" description="Disordered" evidence="12">
    <location>
        <begin position="265"/>
        <end position="284"/>
    </location>
</feature>
<protein>
    <submittedName>
        <fullName evidence="14">Cytochrome ubiquinol oxidase subunit I</fullName>
        <ecNumber evidence="14">1.10.3.-</ecNumber>
    </submittedName>
</protein>
<evidence type="ECO:0000256" key="5">
    <source>
        <dbReference type="ARBA" id="ARBA00022617"/>
    </source>
</evidence>
<evidence type="ECO:0000256" key="8">
    <source>
        <dbReference type="ARBA" id="ARBA00022982"/>
    </source>
</evidence>